<evidence type="ECO:0000313" key="3">
    <source>
        <dbReference type="Proteomes" id="UP001139366"/>
    </source>
</evidence>
<evidence type="ECO:0000259" key="1">
    <source>
        <dbReference type="Pfam" id="PF00117"/>
    </source>
</evidence>
<dbReference type="EMBL" id="JAINUY010000006">
    <property type="protein sequence ID" value="MBZ4036807.1"/>
    <property type="molecule type" value="Genomic_DNA"/>
</dbReference>
<accession>A0A9X1HED4</accession>
<proteinExistence type="predicted"/>
<dbReference type="Pfam" id="PF00117">
    <property type="entry name" value="GATase"/>
    <property type="match status" value="1"/>
</dbReference>
<name>A0A9X1HED4_9FLAO</name>
<dbReference type="Gene3D" id="3.40.50.880">
    <property type="match status" value="1"/>
</dbReference>
<dbReference type="PANTHER" id="PTHR42695">
    <property type="entry name" value="GLUTAMINE AMIDOTRANSFERASE YLR126C-RELATED"/>
    <property type="match status" value="1"/>
</dbReference>
<feature type="domain" description="Glutamine amidotransferase" evidence="1">
    <location>
        <begin position="33"/>
        <end position="184"/>
    </location>
</feature>
<dbReference type="RefSeq" id="WP_223709144.1">
    <property type="nucleotide sequence ID" value="NZ_JAINUY010000006.1"/>
</dbReference>
<dbReference type="GO" id="GO:0005829">
    <property type="term" value="C:cytosol"/>
    <property type="evidence" value="ECO:0007669"/>
    <property type="project" value="TreeGrafter"/>
</dbReference>
<dbReference type="Proteomes" id="UP001139366">
    <property type="component" value="Unassembled WGS sequence"/>
</dbReference>
<dbReference type="PROSITE" id="PS51273">
    <property type="entry name" value="GATASE_TYPE_1"/>
    <property type="match status" value="1"/>
</dbReference>
<reference evidence="2 3" key="1">
    <citation type="journal article" date="2023" name="Antonie Van Leeuwenhoek">
        <title>Flavobacterium potami sp. nov., a multi-metal resistance genes harbouring bacterium isolated from shallow river silt.</title>
        <authorList>
            <person name="Li S."/>
            <person name="Mao S."/>
            <person name="Mu W."/>
            <person name="Guo B."/>
            <person name="Li C."/>
            <person name="Zhu Q."/>
            <person name="Hou X."/>
            <person name="Zhao Y."/>
            <person name="Wei S."/>
            <person name="Liu H."/>
            <person name="Liu A."/>
        </authorList>
    </citation>
    <scope>NUCLEOTIDE SEQUENCE [LARGE SCALE GENOMIC DNA]</scope>
    <source>
        <strain evidence="2 3">17A</strain>
    </source>
</reference>
<protein>
    <submittedName>
        <fullName evidence="2">Type 1 glutamine amidotransferase</fullName>
    </submittedName>
</protein>
<dbReference type="FunFam" id="3.40.50.880:FF:000033">
    <property type="entry name" value="Glutamine amidotransferase class-I"/>
    <property type="match status" value="1"/>
</dbReference>
<dbReference type="NCBIfam" id="NF006098">
    <property type="entry name" value="PRK08250.1"/>
    <property type="match status" value="1"/>
</dbReference>
<evidence type="ECO:0000313" key="2">
    <source>
        <dbReference type="EMBL" id="MBZ4036807.1"/>
    </source>
</evidence>
<dbReference type="CDD" id="cd01741">
    <property type="entry name" value="GATase1_1"/>
    <property type="match status" value="1"/>
</dbReference>
<comment type="caution">
    <text evidence="2">The sequence shown here is derived from an EMBL/GenBank/DDBJ whole genome shotgun (WGS) entry which is preliminary data.</text>
</comment>
<gene>
    <name evidence="2" type="ORF">K6T82_18705</name>
</gene>
<sequence>MKIHFIQHETYEAPGAYLIWAENRNHKISFSKVYENDSLPDSVDFIDMLIVMGGPQSPNTTLKECPHFNAEAEIALIRKCISAGKSVVGVCLGSQLIGQALGANFGHSPKKEIGVFPISLSEEGLNDEKINHFGKTLNVGHWHNDMPGLTKESKILAFSEGCPIQIVSYSDLVYGFQCHMELTTEVVSLLIESETDLLAKSKKHPFVQNPEEILSFDYTEMNEMLFQFLDKLVIDYKTSVSK</sequence>
<dbReference type="AlphaFoldDB" id="A0A9X1HED4"/>
<dbReference type="InterPro" id="IPR029062">
    <property type="entry name" value="Class_I_gatase-like"/>
</dbReference>
<dbReference type="InterPro" id="IPR017926">
    <property type="entry name" value="GATASE"/>
</dbReference>
<organism evidence="2 3">
    <name type="scientific">Flavobacterium potami</name>
    <dbReference type="NCBI Taxonomy" id="2872310"/>
    <lineage>
        <taxon>Bacteria</taxon>
        <taxon>Pseudomonadati</taxon>
        <taxon>Bacteroidota</taxon>
        <taxon>Flavobacteriia</taxon>
        <taxon>Flavobacteriales</taxon>
        <taxon>Flavobacteriaceae</taxon>
        <taxon>Flavobacterium</taxon>
    </lineage>
</organism>
<dbReference type="InterPro" id="IPR044992">
    <property type="entry name" value="ChyE-like"/>
</dbReference>
<keyword evidence="3" id="KW-1185">Reference proteome</keyword>
<dbReference type="PANTHER" id="PTHR42695:SF5">
    <property type="entry name" value="GLUTAMINE AMIDOTRANSFERASE YLR126C-RELATED"/>
    <property type="match status" value="1"/>
</dbReference>
<keyword evidence="2" id="KW-0315">Glutamine amidotransferase</keyword>
<dbReference type="SUPFAM" id="SSF52317">
    <property type="entry name" value="Class I glutamine amidotransferase-like"/>
    <property type="match status" value="1"/>
</dbReference>